<protein>
    <recommendedName>
        <fullName evidence="6">Phosphoenolpyruvate synthase</fullName>
        <ecNumber evidence="5">2.7.9.2</ecNumber>
    </recommendedName>
    <alternativeName>
        <fullName evidence="13">Pyruvate, water dikinase</fullName>
    </alternativeName>
</protein>
<comment type="cofactor">
    <cofactor evidence="1">
        <name>Mg(2+)</name>
        <dbReference type="ChEBI" id="CHEBI:18420"/>
    </cofactor>
</comment>
<feature type="domain" description="Pyruvate phosphate dikinase AMP/ATP-binding" evidence="16">
    <location>
        <begin position="118"/>
        <end position="430"/>
    </location>
</feature>
<keyword evidence="8" id="KW-0479">Metal-binding</keyword>
<evidence type="ECO:0000256" key="3">
    <source>
        <dbReference type="ARBA" id="ARBA00004742"/>
    </source>
</evidence>
<evidence type="ECO:0000256" key="8">
    <source>
        <dbReference type="ARBA" id="ARBA00022723"/>
    </source>
</evidence>
<keyword evidence="9" id="KW-0547">Nucleotide-binding</keyword>
<evidence type="ECO:0000256" key="7">
    <source>
        <dbReference type="ARBA" id="ARBA00022679"/>
    </source>
</evidence>
<dbReference type="UniPathway" id="UPA00138"/>
<dbReference type="Gene3D" id="3.30.470.20">
    <property type="entry name" value="ATP-grasp fold, B domain"/>
    <property type="match status" value="1"/>
</dbReference>
<evidence type="ECO:0000256" key="9">
    <source>
        <dbReference type="ARBA" id="ARBA00022741"/>
    </source>
</evidence>
<evidence type="ECO:0000259" key="16">
    <source>
        <dbReference type="Pfam" id="PF01326"/>
    </source>
</evidence>
<evidence type="ECO:0000256" key="1">
    <source>
        <dbReference type="ARBA" id="ARBA00001946"/>
    </source>
</evidence>
<comment type="pathway">
    <text evidence="3">Carbohydrate biosynthesis; gluconeogenesis.</text>
</comment>
<evidence type="ECO:0000256" key="10">
    <source>
        <dbReference type="ARBA" id="ARBA00022777"/>
    </source>
</evidence>
<accession>E1YER7</accession>
<evidence type="ECO:0000256" key="2">
    <source>
        <dbReference type="ARBA" id="ARBA00002988"/>
    </source>
</evidence>
<dbReference type="Gene3D" id="3.50.30.10">
    <property type="entry name" value="Phosphohistidine domain"/>
    <property type="match status" value="1"/>
</dbReference>
<comment type="function">
    <text evidence="2">Catalyzes the phosphorylation of pyruvate to phosphoenolpyruvate.</text>
</comment>
<dbReference type="Gene3D" id="3.30.1490.20">
    <property type="entry name" value="ATP-grasp fold, A domain"/>
    <property type="match status" value="1"/>
</dbReference>
<evidence type="ECO:0000256" key="11">
    <source>
        <dbReference type="ARBA" id="ARBA00022840"/>
    </source>
</evidence>
<keyword evidence="11" id="KW-0067">ATP-binding</keyword>
<dbReference type="SUPFAM" id="SSF52009">
    <property type="entry name" value="Phosphohistidine domain"/>
    <property type="match status" value="1"/>
</dbReference>
<dbReference type="Pfam" id="PF01326">
    <property type="entry name" value="PPDK_N"/>
    <property type="match status" value="1"/>
</dbReference>
<dbReference type="PANTHER" id="PTHR43030">
    <property type="entry name" value="PHOSPHOENOLPYRUVATE SYNTHASE"/>
    <property type="match status" value="1"/>
</dbReference>
<dbReference type="GO" id="GO:0008986">
    <property type="term" value="F:pyruvate, water dikinase activity"/>
    <property type="evidence" value="ECO:0007669"/>
    <property type="project" value="UniProtKB-EC"/>
</dbReference>
<keyword evidence="12" id="KW-0460">Magnesium</keyword>
<keyword evidence="10" id="KW-0418">Kinase</keyword>
<dbReference type="GO" id="GO:0046872">
    <property type="term" value="F:metal ion binding"/>
    <property type="evidence" value="ECO:0007669"/>
    <property type="project" value="UniProtKB-KW"/>
</dbReference>
<comment type="catalytic activity">
    <reaction evidence="14">
        <text>pyruvate + ATP + H2O = phosphoenolpyruvate + AMP + phosphate + 2 H(+)</text>
        <dbReference type="Rhea" id="RHEA:11364"/>
        <dbReference type="ChEBI" id="CHEBI:15361"/>
        <dbReference type="ChEBI" id="CHEBI:15377"/>
        <dbReference type="ChEBI" id="CHEBI:15378"/>
        <dbReference type="ChEBI" id="CHEBI:30616"/>
        <dbReference type="ChEBI" id="CHEBI:43474"/>
        <dbReference type="ChEBI" id="CHEBI:58702"/>
        <dbReference type="ChEBI" id="CHEBI:456215"/>
        <dbReference type="EC" id="2.7.9.2"/>
    </reaction>
</comment>
<dbReference type="SUPFAM" id="SSF56059">
    <property type="entry name" value="Glutathione synthetase ATP-binding domain-like"/>
    <property type="match status" value="1"/>
</dbReference>
<keyword evidence="7" id="KW-0808">Transferase</keyword>
<organism evidence="17">
    <name type="scientific">uncultured Desulfobacterium sp</name>
    <dbReference type="NCBI Taxonomy" id="201089"/>
    <lineage>
        <taxon>Bacteria</taxon>
        <taxon>Pseudomonadati</taxon>
        <taxon>Thermodesulfobacteriota</taxon>
        <taxon>Desulfobacteria</taxon>
        <taxon>Desulfobacterales</taxon>
        <taxon>Desulfobacteriaceae</taxon>
        <taxon>Desulfobacterium</taxon>
        <taxon>environmental samples</taxon>
    </lineage>
</organism>
<dbReference type="EC" id="2.7.9.2" evidence="5"/>
<gene>
    <name evidence="17" type="ORF">N47_J00420</name>
</gene>
<evidence type="ECO:0000256" key="5">
    <source>
        <dbReference type="ARBA" id="ARBA00011996"/>
    </source>
</evidence>
<sequence>MKKADEIIQNLKARYHTFRIILINNERALKILNGIDLKLKMKSPSLRDIIDQSEELLSICYELVDGLNRLSYNRYLKLYKLHEILKDTINKTLPDVSQESLDGPHCLFFDEITPDTKKMVGSKAGSLSDLIKINMPVPNGFIITIDACKHFLRENDIETPIRQSLRKLETDESFLNNLDDITGNIKKMIVSGKLTDELGNALKTAYNHLAGPDNSPISVRSSASAEDQISHSFAGQFKTVLNVVSFDGLVDAFKEVLASNFNTGSIIYRLHAGLPVTDFNMAVLCQIIVKARTAGVLFTVDPASPKSDRMLLSAVAGLGSLAVGGEVPADMYHPLRSGKETQIPSEIAEKSFKEVCSPEGGIHREDVLPEQRNLPLLSENEIHSLTGLGLMIESLSGKPQDIEWAITEEGVLYILQSRPFQFAGKKSAVQESIRGKLLIQGGALSSSGRSIGKVKIIHSSSDINNFETDPIIAVLHQSLVEVARFMQNISGIVVDKGNPADHLSNVAREFGVPMLTRTENATHILNNDQWVIIDADQGIIFPAHEEALKTLQTKKAFAPSVKKLQDNKYADFPESERLYNLIVHLNLTDAYGSAFSIMECRSVHDLIRYIHEMAVLTMFEAGDEITEEAGFYIHRLEENINFHFLIIDMGGGLVPDLHTMKISTSDILSTPLLALWNGATTPGLRWNVSPPAMSLQGLFGRSITDASGPRPVGNSSYAIIAKDYLNLNARIDFHFTLVDTVCGRNSRDNYIRFRFKGGGTAMVQRERRTMLIAEILKAYDFFTDCKGDLVTGTIAEMSQSATEERLVMLGRLLGFCRLMDAMMYNDETPIIIAQAFLDGNYSLEGLPVQL</sequence>
<reference evidence="17" key="1">
    <citation type="journal article" date="2011" name="Environ. Microbiol.">
        <title>Genomic insights into the metabolic potential of the polycyclic aromatic hydrocarbon degrading sulfate-reducing Deltaproteobacterium N47.</title>
        <authorList>
            <person name="Bergmann F."/>
            <person name="Selesi D."/>
            <person name="Weinmaier T."/>
            <person name="Tischler P."/>
            <person name="Rattei T."/>
            <person name="Meckenstock R.U."/>
        </authorList>
    </citation>
    <scope>NUCLEOTIDE SEQUENCE</scope>
</reference>
<dbReference type="EMBL" id="FR695872">
    <property type="protein sequence ID" value="CBX29061.1"/>
    <property type="molecule type" value="Genomic_DNA"/>
</dbReference>
<dbReference type="AlphaFoldDB" id="E1YER7"/>
<evidence type="ECO:0000256" key="4">
    <source>
        <dbReference type="ARBA" id="ARBA00007837"/>
    </source>
</evidence>
<evidence type="ECO:0000256" key="13">
    <source>
        <dbReference type="ARBA" id="ARBA00033470"/>
    </source>
</evidence>
<dbReference type="Pfam" id="PF00391">
    <property type="entry name" value="PEP-utilizers"/>
    <property type="match status" value="1"/>
</dbReference>
<comment type="similarity">
    <text evidence="4">Belongs to the PEP-utilizing enzyme family.</text>
</comment>
<dbReference type="GO" id="GO:0006094">
    <property type="term" value="P:gluconeogenesis"/>
    <property type="evidence" value="ECO:0007669"/>
    <property type="project" value="UniProtKB-UniPathway"/>
</dbReference>
<proteinExistence type="inferred from homology"/>
<evidence type="ECO:0000313" key="17">
    <source>
        <dbReference type="EMBL" id="CBX29061.1"/>
    </source>
</evidence>
<name>E1YER7_9BACT</name>
<evidence type="ECO:0000256" key="6">
    <source>
        <dbReference type="ARBA" id="ARBA00021623"/>
    </source>
</evidence>
<dbReference type="InterPro" id="IPR013815">
    <property type="entry name" value="ATP_grasp_subdomain_1"/>
</dbReference>
<dbReference type="InterPro" id="IPR036637">
    <property type="entry name" value="Phosphohistidine_dom_sf"/>
</dbReference>
<evidence type="ECO:0000259" key="15">
    <source>
        <dbReference type="Pfam" id="PF00391"/>
    </source>
</evidence>
<dbReference type="InterPro" id="IPR006319">
    <property type="entry name" value="PEP_synth"/>
</dbReference>
<evidence type="ECO:0000256" key="14">
    <source>
        <dbReference type="ARBA" id="ARBA00047700"/>
    </source>
</evidence>
<dbReference type="InterPro" id="IPR008279">
    <property type="entry name" value="PEP-util_enz_mobile_dom"/>
</dbReference>
<evidence type="ECO:0000256" key="12">
    <source>
        <dbReference type="ARBA" id="ARBA00022842"/>
    </source>
</evidence>
<dbReference type="PANTHER" id="PTHR43030:SF1">
    <property type="entry name" value="PHOSPHOENOLPYRUVATE SYNTHASE"/>
    <property type="match status" value="1"/>
</dbReference>
<feature type="domain" description="PEP-utilising enzyme mobile" evidence="15">
    <location>
        <begin position="471"/>
        <end position="538"/>
    </location>
</feature>
<dbReference type="GO" id="GO:0005524">
    <property type="term" value="F:ATP binding"/>
    <property type="evidence" value="ECO:0007669"/>
    <property type="project" value="UniProtKB-KW"/>
</dbReference>
<dbReference type="InterPro" id="IPR002192">
    <property type="entry name" value="PPDK_AMP/ATP-bd"/>
</dbReference>